<feature type="chain" id="PRO_5006386639" description="BPTI/Kunitz inhibitor domain-containing protein" evidence="1">
    <location>
        <begin position="20"/>
        <end position="140"/>
    </location>
</feature>
<dbReference type="AlphaFoldDB" id="A0A0Q9WAX5"/>
<feature type="signal peptide" evidence="1">
    <location>
        <begin position="1"/>
        <end position="19"/>
    </location>
</feature>
<evidence type="ECO:0000313" key="3">
    <source>
        <dbReference type="Proteomes" id="UP000008792"/>
    </source>
</evidence>
<evidence type="ECO:0008006" key="4">
    <source>
        <dbReference type="Google" id="ProtNLM"/>
    </source>
</evidence>
<dbReference type="EMBL" id="CH940649">
    <property type="protein sequence ID" value="KRF81875.1"/>
    <property type="molecule type" value="Genomic_DNA"/>
</dbReference>
<reference evidence="2 3" key="1">
    <citation type="journal article" date="2007" name="Nature">
        <title>Evolution of genes and genomes on the Drosophila phylogeny.</title>
        <authorList>
            <consortium name="Drosophila 12 Genomes Consortium"/>
            <person name="Clark A.G."/>
            <person name="Eisen M.B."/>
            <person name="Smith D.R."/>
            <person name="Bergman C.M."/>
            <person name="Oliver B."/>
            <person name="Markow T.A."/>
            <person name="Kaufman T.C."/>
            <person name="Kellis M."/>
            <person name="Gelbart W."/>
            <person name="Iyer V.N."/>
            <person name="Pollard D.A."/>
            <person name="Sackton T.B."/>
            <person name="Larracuente A.M."/>
            <person name="Singh N.D."/>
            <person name="Abad J.P."/>
            <person name="Abt D.N."/>
            <person name="Adryan B."/>
            <person name="Aguade M."/>
            <person name="Akashi H."/>
            <person name="Anderson W.W."/>
            <person name="Aquadro C.F."/>
            <person name="Ardell D.H."/>
            <person name="Arguello R."/>
            <person name="Artieri C.G."/>
            <person name="Barbash D.A."/>
            <person name="Barker D."/>
            <person name="Barsanti P."/>
            <person name="Batterham P."/>
            <person name="Batzoglou S."/>
            <person name="Begun D."/>
            <person name="Bhutkar A."/>
            <person name="Blanco E."/>
            <person name="Bosak S.A."/>
            <person name="Bradley R.K."/>
            <person name="Brand A.D."/>
            <person name="Brent M.R."/>
            <person name="Brooks A.N."/>
            <person name="Brown R.H."/>
            <person name="Butlin R.K."/>
            <person name="Caggese C."/>
            <person name="Calvi B.R."/>
            <person name="Bernardo de Carvalho A."/>
            <person name="Caspi A."/>
            <person name="Castrezana S."/>
            <person name="Celniker S.E."/>
            <person name="Chang J.L."/>
            <person name="Chapple C."/>
            <person name="Chatterji S."/>
            <person name="Chinwalla A."/>
            <person name="Civetta A."/>
            <person name="Clifton S.W."/>
            <person name="Comeron J.M."/>
            <person name="Costello J.C."/>
            <person name="Coyne J.A."/>
            <person name="Daub J."/>
            <person name="David R.G."/>
            <person name="Delcher A.L."/>
            <person name="Delehaunty K."/>
            <person name="Do C.B."/>
            <person name="Ebling H."/>
            <person name="Edwards K."/>
            <person name="Eickbush T."/>
            <person name="Evans J.D."/>
            <person name="Filipski A."/>
            <person name="Findeiss S."/>
            <person name="Freyhult E."/>
            <person name="Fulton L."/>
            <person name="Fulton R."/>
            <person name="Garcia A.C."/>
            <person name="Gardiner A."/>
            <person name="Garfield D.A."/>
            <person name="Garvin B.E."/>
            <person name="Gibson G."/>
            <person name="Gilbert D."/>
            <person name="Gnerre S."/>
            <person name="Godfrey J."/>
            <person name="Good R."/>
            <person name="Gotea V."/>
            <person name="Gravely B."/>
            <person name="Greenberg A.J."/>
            <person name="Griffiths-Jones S."/>
            <person name="Gross S."/>
            <person name="Guigo R."/>
            <person name="Gustafson E.A."/>
            <person name="Haerty W."/>
            <person name="Hahn M.W."/>
            <person name="Halligan D.L."/>
            <person name="Halpern A.L."/>
            <person name="Halter G.M."/>
            <person name="Han M.V."/>
            <person name="Heger A."/>
            <person name="Hillier L."/>
            <person name="Hinrichs A.S."/>
            <person name="Holmes I."/>
            <person name="Hoskins R.A."/>
            <person name="Hubisz M.J."/>
            <person name="Hultmark D."/>
            <person name="Huntley M.A."/>
            <person name="Jaffe D.B."/>
            <person name="Jagadeeshan S."/>
            <person name="Jeck W.R."/>
            <person name="Johnson J."/>
            <person name="Jones C.D."/>
            <person name="Jordan W.C."/>
            <person name="Karpen G.H."/>
            <person name="Kataoka E."/>
            <person name="Keightley P.D."/>
            <person name="Kheradpour P."/>
            <person name="Kirkness E.F."/>
            <person name="Koerich L.B."/>
            <person name="Kristiansen K."/>
            <person name="Kudrna D."/>
            <person name="Kulathinal R.J."/>
            <person name="Kumar S."/>
            <person name="Kwok R."/>
            <person name="Lander E."/>
            <person name="Langley C.H."/>
            <person name="Lapoint R."/>
            <person name="Lazzaro B.P."/>
            <person name="Lee S.J."/>
            <person name="Levesque L."/>
            <person name="Li R."/>
            <person name="Lin C.F."/>
            <person name="Lin M.F."/>
            <person name="Lindblad-Toh K."/>
            <person name="Llopart A."/>
            <person name="Long M."/>
            <person name="Low L."/>
            <person name="Lozovsky E."/>
            <person name="Lu J."/>
            <person name="Luo M."/>
            <person name="Machado C.A."/>
            <person name="Makalowski W."/>
            <person name="Marzo M."/>
            <person name="Matsuda M."/>
            <person name="Matzkin L."/>
            <person name="McAllister B."/>
            <person name="McBride C.S."/>
            <person name="McKernan B."/>
            <person name="McKernan K."/>
            <person name="Mendez-Lago M."/>
            <person name="Minx P."/>
            <person name="Mollenhauer M.U."/>
            <person name="Montooth K."/>
            <person name="Mount S.M."/>
            <person name="Mu X."/>
            <person name="Myers E."/>
            <person name="Negre B."/>
            <person name="Newfeld S."/>
            <person name="Nielsen R."/>
            <person name="Noor M.A."/>
            <person name="O'Grady P."/>
            <person name="Pachter L."/>
            <person name="Papaceit M."/>
            <person name="Parisi M.J."/>
            <person name="Parisi M."/>
            <person name="Parts L."/>
            <person name="Pedersen J.S."/>
            <person name="Pesole G."/>
            <person name="Phillippy A.M."/>
            <person name="Ponting C.P."/>
            <person name="Pop M."/>
            <person name="Porcelli D."/>
            <person name="Powell J.R."/>
            <person name="Prohaska S."/>
            <person name="Pruitt K."/>
            <person name="Puig M."/>
            <person name="Quesneville H."/>
            <person name="Ram K.R."/>
            <person name="Rand D."/>
            <person name="Rasmussen M.D."/>
            <person name="Reed L.K."/>
            <person name="Reenan R."/>
            <person name="Reily A."/>
            <person name="Remington K.A."/>
            <person name="Rieger T.T."/>
            <person name="Ritchie M.G."/>
            <person name="Robin C."/>
            <person name="Rogers Y.H."/>
            <person name="Rohde C."/>
            <person name="Rozas J."/>
            <person name="Rubenfield M.J."/>
            <person name="Ruiz A."/>
            <person name="Russo S."/>
            <person name="Salzberg S.L."/>
            <person name="Sanchez-Gracia A."/>
            <person name="Saranga D.J."/>
            <person name="Sato H."/>
            <person name="Schaeffer S.W."/>
            <person name="Schatz M.C."/>
            <person name="Schlenke T."/>
            <person name="Schwartz R."/>
            <person name="Segarra C."/>
            <person name="Singh R.S."/>
            <person name="Sirot L."/>
            <person name="Sirota M."/>
            <person name="Sisneros N.B."/>
            <person name="Smith C.D."/>
            <person name="Smith T.F."/>
            <person name="Spieth J."/>
            <person name="Stage D.E."/>
            <person name="Stark A."/>
            <person name="Stephan W."/>
            <person name="Strausberg R.L."/>
            <person name="Strempel S."/>
            <person name="Sturgill D."/>
            <person name="Sutton G."/>
            <person name="Sutton G.G."/>
            <person name="Tao W."/>
            <person name="Teichmann S."/>
            <person name="Tobari Y.N."/>
            <person name="Tomimura Y."/>
            <person name="Tsolas J.M."/>
            <person name="Valente V.L."/>
            <person name="Venter E."/>
            <person name="Venter J.C."/>
            <person name="Vicario S."/>
            <person name="Vieira F.G."/>
            <person name="Vilella A.J."/>
            <person name="Villasante A."/>
            <person name="Walenz B."/>
            <person name="Wang J."/>
            <person name="Wasserman M."/>
            <person name="Watts T."/>
            <person name="Wilson D."/>
            <person name="Wilson R.K."/>
            <person name="Wing R.A."/>
            <person name="Wolfner M.F."/>
            <person name="Wong A."/>
            <person name="Wong G.K."/>
            <person name="Wu C.I."/>
            <person name="Wu G."/>
            <person name="Yamamoto D."/>
            <person name="Yang H.P."/>
            <person name="Yang S.P."/>
            <person name="Yorke J.A."/>
            <person name="Yoshida K."/>
            <person name="Zdobnov E."/>
            <person name="Zhang P."/>
            <person name="Zhang Y."/>
            <person name="Zimin A.V."/>
            <person name="Baldwin J."/>
            <person name="Abdouelleil A."/>
            <person name="Abdulkadir J."/>
            <person name="Abebe A."/>
            <person name="Abera B."/>
            <person name="Abreu J."/>
            <person name="Acer S.C."/>
            <person name="Aftuck L."/>
            <person name="Alexander A."/>
            <person name="An P."/>
            <person name="Anderson E."/>
            <person name="Anderson S."/>
            <person name="Arachi H."/>
            <person name="Azer M."/>
            <person name="Bachantsang P."/>
            <person name="Barry A."/>
            <person name="Bayul T."/>
            <person name="Berlin A."/>
            <person name="Bessette D."/>
            <person name="Bloom T."/>
            <person name="Blye J."/>
            <person name="Boguslavskiy L."/>
            <person name="Bonnet C."/>
            <person name="Boukhgalter B."/>
            <person name="Bourzgui I."/>
            <person name="Brown A."/>
            <person name="Cahill P."/>
            <person name="Channer S."/>
            <person name="Cheshatsang Y."/>
            <person name="Chuda L."/>
            <person name="Citroen M."/>
            <person name="Collymore A."/>
            <person name="Cooke P."/>
            <person name="Costello M."/>
            <person name="D'Aco K."/>
            <person name="Daza R."/>
            <person name="De Haan G."/>
            <person name="DeGray S."/>
            <person name="DeMaso C."/>
            <person name="Dhargay N."/>
            <person name="Dooley K."/>
            <person name="Dooley E."/>
            <person name="Doricent M."/>
            <person name="Dorje P."/>
            <person name="Dorjee K."/>
            <person name="Dupes A."/>
            <person name="Elong R."/>
            <person name="Falk J."/>
            <person name="Farina A."/>
            <person name="Faro S."/>
            <person name="Ferguson D."/>
            <person name="Fisher S."/>
            <person name="Foley C.D."/>
            <person name="Franke A."/>
            <person name="Friedrich D."/>
            <person name="Gadbois L."/>
            <person name="Gearin G."/>
            <person name="Gearin C.R."/>
            <person name="Giannoukos G."/>
            <person name="Goode T."/>
            <person name="Graham J."/>
            <person name="Grandbois E."/>
            <person name="Grewal S."/>
            <person name="Gyaltsen K."/>
            <person name="Hafez N."/>
            <person name="Hagos B."/>
            <person name="Hall J."/>
            <person name="Henson C."/>
            <person name="Hollinger A."/>
            <person name="Honan T."/>
            <person name="Huard M.D."/>
            <person name="Hughes L."/>
            <person name="Hurhula B."/>
            <person name="Husby M.E."/>
            <person name="Kamat A."/>
            <person name="Kanga B."/>
            <person name="Kashin S."/>
            <person name="Khazanovich D."/>
            <person name="Kisner P."/>
            <person name="Lance K."/>
            <person name="Lara M."/>
            <person name="Lee W."/>
            <person name="Lennon N."/>
            <person name="Letendre F."/>
            <person name="LeVine R."/>
            <person name="Lipovsky A."/>
            <person name="Liu X."/>
            <person name="Liu J."/>
            <person name="Liu S."/>
            <person name="Lokyitsang T."/>
            <person name="Lokyitsang Y."/>
            <person name="Lubonja R."/>
            <person name="Lui A."/>
            <person name="MacDonald P."/>
            <person name="Magnisalis V."/>
            <person name="Maru K."/>
            <person name="Matthews C."/>
            <person name="McCusker W."/>
            <person name="McDonough S."/>
            <person name="Mehta T."/>
            <person name="Meldrim J."/>
            <person name="Meneus L."/>
            <person name="Mihai O."/>
            <person name="Mihalev A."/>
            <person name="Mihova T."/>
            <person name="Mittelman R."/>
            <person name="Mlenga V."/>
            <person name="Montmayeur A."/>
            <person name="Mulrain L."/>
            <person name="Navidi A."/>
            <person name="Naylor J."/>
            <person name="Negash T."/>
            <person name="Nguyen T."/>
            <person name="Nguyen N."/>
            <person name="Nicol R."/>
            <person name="Norbu C."/>
            <person name="Norbu N."/>
            <person name="Novod N."/>
            <person name="O'Neill B."/>
            <person name="Osman S."/>
            <person name="Markiewicz E."/>
            <person name="Oyono O.L."/>
            <person name="Patti C."/>
            <person name="Phunkhang P."/>
            <person name="Pierre F."/>
            <person name="Priest M."/>
            <person name="Raghuraman S."/>
            <person name="Rege F."/>
            <person name="Reyes R."/>
            <person name="Rise C."/>
            <person name="Rogov P."/>
            <person name="Ross K."/>
            <person name="Ryan E."/>
            <person name="Settipalli S."/>
            <person name="Shea T."/>
            <person name="Sherpa N."/>
            <person name="Shi L."/>
            <person name="Shih D."/>
            <person name="Sparrow T."/>
            <person name="Spaulding J."/>
            <person name="Stalker J."/>
            <person name="Stange-Thomann N."/>
            <person name="Stavropoulos S."/>
            <person name="Stone C."/>
            <person name="Strader C."/>
            <person name="Tesfaye S."/>
            <person name="Thomson T."/>
            <person name="Thoulutsang Y."/>
            <person name="Thoulutsang D."/>
            <person name="Topham K."/>
            <person name="Topping I."/>
            <person name="Tsamla T."/>
            <person name="Vassiliev H."/>
            <person name="Vo A."/>
            <person name="Wangchuk T."/>
            <person name="Wangdi T."/>
            <person name="Weiand M."/>
            <person name="Wilkinson J."/>
            <person name="Wilson A."/>
            <person name="Yadav S."/>
            <person name="Young G."/>
            <person name="Yu Q."/>
            <person name="Zembek L."/>
            <person name="Zhong D."/>
            <person name="Zimmer A."/>
            <person name="Zwirko Z."/>
            <person name="Jaffe D.B."/>
            <person name="Alvarez P."/>
            <person name="Brockman W."/>
            <person name="Butler J."/>
            <person name="Chin C."/>
            <person name="Gnerre S."/>
            <person name="Grabherr M."/>
            <person name="Kleber M."/>
            <person name="Mauceli E."/>
            <person name="MacCallum I."/>
        </authorList>
    </citation>
    <scope>NUCLEOTIDE SEQUENCE [LARGE SCALE GENOMIC DNA]</scope>
    <source>
        <strain evidence="3">Tucson 15010-1051.87</strain>
    </source>
</reference>
<evidence type="ECO:0000256" key="1">
    <source>
        <dbReference type="SAM" id="SignalP"/>
    </source>
</evidence>
<keyword evidence="3" id="KW-1185">Reference proteome</keyword>
<gene>
    <name evidence="2" type="primary">Dvir\GJ27013</name>
    <name evidence="2" type="ORF">Dvir_GJ27013</name>
</gene>
<protein>
    <recommendedName>
        <fullName evidence="4">BPTI/Kunitz inhibitor domain-containing protein</fullName>
    </recommendedName>
</protein>
<proteinExistence type="predicted"/>
<dbReference type="KEGG" id="dvi:26531783"/>
<keyword evidence="1" id="KW-0732">Signal</keyword>
<evidence type="ECO:0000313" key="2">
    <source>
        <dbReference type="EMBL" id="KRF81875.1"/>
    </source>
</evidence>
<organism evidence="2 3">
    <name type="scientific">Drosophila virilis</name>
    <name type="common">Fruit fly</name>
    <dbReference type="NCBI Taxonomy" id="7244"/>
    <lineage>
        <taxon>Eukaryota</taxon>
        <taxon>Metazoa</taxon>
        <taxon>Ecdysozoa</taxon>
        <taxon>Arthropoda</taxon>
        <taxon>Hexapoda</taxon>
        <taxon>Insecta</taxon>
        <taxon>Pterygota</taxon>
        <taxon>Neoptera</taxon>
        <taxon>Endopterygota</taxon>
        <taxon>Diptera</taxon>
        <taxon>Brachycera</taxon>
        <taxon>Muscomorpha</taxon>
        <taxon>Ephydroidea</taxon>
        <taxon>Drosophilidae</taxon>
        <taxon>Drosophila</taxon>
    </lineage>
</organism>
<sequence>MRWLLYGFVVFWIVSLIDIIDTSRYRPNGACLVKNKYKHERSCSGPRRKFYVFHRIILNCVSVFTKCKRIHKHNEWPSLKNCQYECGWHMKLHLAKNATNSTNSTSVSTTTAITLNAESTTIGDAAGGEGAGGDTEAPAE</sequence>
<accession>A0A0Q9WAX5</accession>
<dbReference type="OrthoDB" id="7861459at2759"/>
<dbReference type="Proteomes" id="UP000008792">
    <property type="component" value="Unassembled WGS sequence"/>
</dbReference>
<dbReference type="InParanoid" id="A0A0Q9WAX5"/>
<name>A0A0Q9WAX5_DROVI</name>